<evidence type="ECO:0000313" key="1">
    <source>
        <dbReference type="EMBL" id="MBN0047803.1"/>
    </source>
</evidence>
<organism evidence="1 2">
    <name type="scientific">Streptomyces actuosus</name>
    <dbReference type="NCBI Taxonomy" id="1885"/>
    <lineage>
        <taxon>Bacteria</taxon>
        <taxon>Bacillati</taxon>
        <taxon>Actinomycetota</taxon>
        <taxon>Actinomycetes</taxon>
        <taxon>Kitasatosporales</taxon>
        <taxon>Streptomycetaceae</taxon>
        <taxon>Streptomyces</taxon>
    </lineage>
</organism>
<proteinExistence type="predicted"/>
<protein>
    <submittedName>
        <fullName evidence="1">Uncharacterized protein</fullName>
    </submittedName>
</protein>
<comment type="caution">
    <text evidence="1">The sequence shown here is derived from an EMBL/GenBank/DDBJ whole genome shotgun (WGS) entry which is preliminary data.</text>
</comment>
<dbReference type="EMBL" id="JAFFZS010000029">
    <property type="protein sequence ID" value="MBN0047803.1"/>
    <property type="molecule type" value="Genomic_DNA"/>
</dbReference>
<name>A0ABS2VXD1_STRAS</name>
<reference evidence="1 2" key="1">
    <citation type="submission" date="2021-02" db="EMBL/GenBank/DDBJ databases">
        <title>Whole genome sequencing of Streptomyces actuosus VRA1.</title>
        <authorList>
            <person name="Sen G."/>
            <person name="Sen A."/>
        </authorList>
    </citation>
    <scope>NUCLEOTIDE SEQUENCE [LARGE SCALE GENOMIC DNA]</scope>
    <source>
        <strain evidence="1 2">VRA1</strain>
    </source>
</reference>
<sequence>MGAAAEGATVCEAARRGAGALVLADAPSDAGENWAGVLAAVERTGIGLLARAPGTD</sequence>
<evidence type="ECO:0000313" key="2">
    <source>
        <dbReference type="Proteomes" id="UP000788262"/>
    </source>
</evidence>
<accession>A0ABS2VXD1</accession>
<gene>
    <name evidence="1" type="ORF">JS756_27580</name>
</gene>
<dbReference type="Proteomes" id="UP000788262">
    <property type="component" value="Unassembled WGS sequence"/>
</dbReference>
<dbReference type="RefSeq" id="WP_205385929.1">
    <property type="nucleotide sequence ID" value="NZ_JAFFZS010000029.1"/>
</dbReference>
<keyword evidence="2" id="KW-1185">Reference proteome</keyword>